<feature type="chain" id="PRO_5047399514" evidence="1">
    <location>
        <begin position="25"/>
        <end position="103"/>
    </location>
</feature>
<dbReference type="RefSeq" id="WP_254019510.1">
    <property type="nucleotide sequence ID" value="NZ_CAKXZT010000132.1"/>
</dbReference>
<keyword evidence="1" id="KW-0732">Signal</keyword>
<reference evidence="2 3" key="1">
    <citation type="submission" date="2022-03" db="EMBL/GenBank/DDBJ databases">
        <authorList>
            <person name="Brunel B."/>
        </authorList>
    </citation>
    <scope>NUCLEOTIDE SEQUENCE [LARGE SCALE GENOMIC DNA]</scope>
    <source>
        <strain evidence="2">STM5069sample</strain>
    </source>
</reference>
<evidence type="ECO:0000313" key="2">
    <source>
        <dbReference type="EMBL" id="CAH2403401.1"/>
    </source>
</evidence>
<dbReference type="Proteomes" id="UP001153050">
    <property type="component" value="Unassembled WGS sequence"/>
</dbReference>
<gene>
    <name evidence="2" type="ORF">MES5069_370090</name>
</gene>
<keyword evidence="3" id="KW-1185">Reference proteome</keyword>
<evidence type="ECO:0000256" key="1">
    <source>
        <dbReference type="SAM" id="SignalP"/>
    </source>
</evidence>
<evidence type="ECO:0000313" key="3">
    <source>
        <dbReference type="Proteomes" id="UP001153050"/>
    </source>
</evidence>
<feature type="signal peptide" evidence="1">
    <location>
        <begin position="1"/>
        <end position="24"/>
    </location>
</feature>
<accession>A0ABN8K2D0</accession>
<protein>
    <submittedName>
        <fullName evidence="2">Uncharacterized protein</fullName>
    </submittedName>
</protein>
<organism evidence="2 3">
    <name type="scientific">Mesorhizobium escarrei</name>
    <dbReference type="NCBI Taxonomy" id="666018"/>
    <lineage>
        <taxon>Bacteria</taxon>
        <taxon>Pseudomonadati</taxon>
        <taxon>Pseudomonadota</taxon>
        <taxon>Alphaproteobacteria</taxon>
        <taxon>Hyphomicrobiales</taxon>
        <taxon>Phyllobacteriaceae</taxon>
        <taxon>Mesorhizobium</taxon>
    </lineage>
</organism>
<comment type="caution">
    <text evidence="2">The sequence shown here is derived from an EMBL/GenBank/DDBJ whole genome shotgun (WGS) entry which is preliminary data.</text>
</comment>
<dbReference type="EMBL" id="CAKXZT010000132">
    <property type="protein sequence ID" value="CAH2403401.1"/>
    <property type="molecule type" value="Genomic_DNA"/>
</dbReference>
<name>A0ABN8K2D0_9HYPH</name>
<sequence length="103" mass="10980">MHEIFPTMLTAAAILFAAVPFVTAQGEATAPMTVNATKCLPEWDTVFSYPRCADCLSQTNGCAGPARLMAAAAPCPAKYYPSTFLTILRCNFDVEARSPITAS</sequence>
<proteinExistence type="predicted"/>